<dbReference type="GO" id="GO:0004386">
    <property type="term" value="F:helicase activity"/>
    <property type="evidence" value="ECO:0007669"/>
    <property type="project" value="UniProtKB-KW"/>
</dbReference>
<dbReference type="AlphaFoldDB" id="A0A955RJ92"/>
<dbReference type="EMBL" id="JAGQLK010000120">
    <property type="protein sequence ID" value="MCA9383726.1"/>
    <property type="molecule type" value="Genomic_DNA"/>
</dbReference>
<feature type="non-terminal residue" evidence="1">
    <location>
        <position position="1"/>
    </location>
</feature>
<keyword evidence="1" id="KW-0547">Nucleotide-binding</keyword>
<accession>A0A955RJ92</accession>
<gene>
    <name evidence="1" type="ORF">KC909_05125</name>
</gene>
<name>A0A955RJ92_9BACT</name>
<reference evidence="1" key="2">
    <citation type="journal article" date="2021" name="Microbiome">
        <title>Successional dynamics and alternative stable states in a saline activated sludge microbial community over 9 years.</title>
        <authorList>
            <person name="Wang Y."/>
            <person name="Ye J."/>
            <person name="Ju F."/>
            <person name="Liu L."/>
            <person name="Boyd J.A."/>
            <person name="Deng Y."/>
            <person name="Parks D.H."/>
            <person name="Jiang X."/>
            <person name="Yin X."/>
            <person name="Woodcroft B.J."/>
            <person name="Tyson G.W."/>
            <person name="Hugenholtz P."/>
            <person name="Polz M.F."/>
            <person name="Zhang T."/>
        </authorList>
    </citation>
    <scope>NUCLEOTIDE SEQUENCE</scope>
    <source>
        <strain evidence="1">HKST-UBA14</strain>
    </source>
</reference>
<evidence type="ECO:0000313" key="1">
    <source>
        <dbReference type="EMBL" id="MCA9383726.1"/>
    </source>
</evidence>
<evidence type="ECO:0000313" key="2">
    <source>
        <dbReference type="Proteomes" id="UP000783287"/>
    </source>
</evidence>
<comment type="caution">
    <text evidence="1">The sequence shown here is derived from an EMBL/GenBank/DDBJ whole genome shotgun (WGS) entry which is preliminary data.</text>
</comment>
<dbReference type="Proteomes" id="UP000783287">
    <property type="component" value="Unassembled WGS sequence"/>
</dbReference>
<dbReference type="InterPro" id="IPR027417">
    <property type="entry name" value="P-loop_NTPase"/>
</dbReference>
<reference evidence="1" key="1">
    <citation type="submission" date="2020-04" db="EMBL/GenBank/DDBJ databases">
        <authorList>
            <person name="Zhang T."/>
        </authorList>
    </citation>
    <scope>NUCLEOTIDE SEQUENCE</scope>
    <source>
        <strain evidence="1">HKST-UBA14</strain>
    </source>
</reference>
<keyword evidence="1" id="KW-0378">Hydrolase</keyword>
<dbReference type="Gene3D" id="3.40.50.300">
    <property type="entry name" value="P-loop containing nucleotide triphosphate hydrolases"/>
    <property type="match status" value="1"/>
</dbReference>
<keyword evidence="1" id="KW-0347">Helicase</keyword>
<organism evidence="1 2">
    <name type="scientific">Candidatus Dojkabacteria bacterium</name>
    <dbReference type="NCBI Taxonomy" id="2099670"/>
    <lineage>
        <taxon>Bacteria</taxon>
        <taxon>Candidatus Dojkabacteria</taxon>
    </lineage>
</organism>
<keyword evidence="1" id="KW-0067">ATP-binding</keyword>
<sequence length="77" mass="8565">LFSTDETNINAIDRLKFFAQETNGIKIAEFDLQSRGPGEVYGFTQAGIPQLRVANFSNLEMLNESRSAAQELIARSL</sequence>
<protein>
    <submittedName>
        <fullName evidence="1">ATP-dependent DNA helicase RecG</fullName>
    </submittedName>
</protein>
<proteinExistence type="predicted"/>